<dbReference type="GO" id="GO:0016740">
    <property type="term" value="F:transferase activity"/>
    <property type="evidence" value="ECO:0007669"/>
    <property type="project" value="UniProtKB-KW"/>
</dbReference>
<dbReference type="Gene3D" id="3.40.50.10540">
    <property type="entry name" value="Crotonobetainyl-coa:carnitine coa-transferase, domain 1"/>
    <property type="match status" value="1"/>
</dbReference>
<evidence type="ECO:0000256" key="1">
    <source>
        <dbReference type="ARBA" id="ARBA00022679"/>
    </source>
</evidence>
<dbReference type="InterPro" id="IPR003673">
    <property type="entry name" value="CoA-Trfase_fam_III"/>
</dbReference>
<dbReference type="PANTHER" id="PTHR48228:SF6">
    <property type="entry name" value="L-CARNITINE COA-TRANSFERASE"/>
    <property type="match status" value="1"/>
</dbReference>
<protein>
    <submittedName>
        <fullName evidence="2">CoA transferase</fullName>
    </submittedName>
</protein>
<dbReference type="SUPFAM" id="SSF89796">
    <property type="entry name" value="CoA-transferase family III (CaiB/BaiF)"/>
    <property type="match status" value="1"/>
</dbReference>
<name>A0ABT1LER7_9HYPH</name>
<dbReference type="Gene3D" id="3.30.1540.10">
    <property type="entry name" value="formyl-coa transferase, domain 3"/>
    <property type="match status" value="1"/>
</dbReference>
<gene>
    <name evidence="2" type="ORF">NK718_15810</name>
</gene>
<keyword evidence="1 2" id="KW-0808">Transferase</keyword>
<comment type="caution">
    <text evidence="2">The sequence shown here is derived from an EMBL/GenBank/DDBJ whole genome shotgun (WGS) entry which is preliminary data.</text>
</comment>
<dbReference type="Pfam" id="PF02515">
    <property type="entry name" value="CoA_transf_3"/>
    <property type="match status" value="1"/>
</dbReference>
<keyword evidence="3" id="KW-1185">Reference proteome</keyword>
<dbReference type="PANTHER" id="PTHR48228">
    <property type="entry name" value="SUCCINYL-COA--D-CITRAMALATE COA-TRANSFERASE"/>
    <property type="match status" value="1"/>
</dbReference>
<sequence length="407" mass="43340">MRSLPLEGIRVADFSWVLAGPSVGRVLADYGATVVRVETAERVDLARALSPFTNGQIRSDNSALASDVNAGKLGLALDLAVPEARDVARKLADWADIVIESFSPGTMKKWGLDFEALTATNPDLIMLSTCLMGNAGPLAKMAGFGSAGSCLSGIHYVTGWPDLFPTGYSGPYTDFTAPRFSLIGLLAALDRRRRTGQGAYIDVSQVETGLQFMSLELLAYATTGAVAERAANADPHCCPNNAYRCAPAGDGSDRFVAISVRNDADWRALLSSLDLAGLGDLADASLEERRAHSQRIDDAIQEATSTQAAEAVEARLQQAGVPAHVAVTGVDLVRDPQLIAREHFVPVRHPRRGPSYVESTRIRLSETPGRPQGAGPDIGEHEHFVLGQLLGLSADQIEQLAQSGALR</sequence>
<accession>A0ABT1LER7</accession>
<dbReference type="EMBL" id="JANCLU010000016">
    <property type="protein sequence ID" value="MCP8939992.1"/>
    <property type="molecule type" value="Genomic_DNA"/>
</dbReference>
<dbReference type="RefSeq" id="WP_254744219.1">
    <property type="nucleotide sequence ID" value="NZ_JANCLU010000016.1"/>
</dbReference>
<evidence type="ECO:0000313" key="3">
    <source>
        <dbReference type="Proteomes" id="UP001205890"/>
    </source>
</evidence>
<dbReference type="InterPro" id="IPR044855">
    <property type="entry name" value="CoA-Trfase_III_dom3_sf"/>
</dbReference>
<dbReference type="Proteomes" id="UP001205890">
    <property type="component" value="Unassembled WGS sequence"/>
</dbReference>
<dbReference type="InterPro" id="IPR023606">
    <property type="entry name" value="CoA-Trfase_III_dom_1_sf"/>
</dbReference>
<organism evidence="2 3">
    <name type="scientific">Alsobacter ponti</name>
    <dbReference type="NCBI Taxonomy" id="2962936"/>
    <lineage>
        <taxon>Bacteria</taxon>
        <taxon>Pseudomonadati</taxon>
        <taxon>Pseudomonadota</taxon>
        <taxon>Alphaproteobacteria</taxon>
        <taxon>Hyphomicrobiales</taxon>
        <taxon>Alsobacteraceae</taxon>
        <taxon>Alsobacter</taxon>
    </lineage>
</organism>
<dbReference type="InterPro" id="IPR050509">
    <property type="entry name" value="CoA-transferase_III"/>
</dbReference>
<reference evidence="2 3" key="1">
    <citation type="submission" date="2022-07" db="EMBL/GenBank/DDBJ databases">
        <authorList>
            <person name="Li W.-J."/>
            <person name="Deng Q.-Q."/>
        </authorList>
    </citation>
    <scope>NUCLEOTIDE SEQUENCE [LARGE SCALE GENOMIC DNA]</scope>
    <source>
        <strain evidence="2 3">SYSU M60028</strain>
    </source>
</reference>
<proteinExistence type="predicted"/>
<evidence type="ECO:0000313" key="2">
    <source>
        <dbReference type="EMBL" id="MCP8939992.1"/>
    </source>
</evidence>